<proteinExistence type="predicted"/>
<dbReference type="OrthoDB" id="8527650at2"/>
<evidence type="ECO:0000313" key="1">
    <source>
        <dbReference type="EMBL" id="SHL11836.1"/>
    </source>
</evidence>
<sequence length="76" mass="8492">MQHDQRATLIHMANQIAANLQSSDDAAAGVRAHLEKFWARSMKERLIGCLDDADCDLSPIARQAVEQMAEQRRQAS</sequence>
<dbReference type="EMBL" id="FRAL01000008">
    <property type="protein sequence ID" value="SHL11836.1"/>
    <property type="molecule type" value="Genomic_DNA"/>
</dbReference>
<keyword evidence="2" id="KW-1185">Reference proteome</keyword>
<name>A0A1M6Y0W1_9GAMM</name>
<gene>
    <name evidence="1" type="ORF">SAMN05192556_10811</name>
</gene>
<protein>
    <submittedName>
        <fullName evidence="1">Formate dehydrogenase subunit delta</fullName>
    </submittedName>
</protein>
<dbReference type="Pfam" id="PF11390">
    <property type="entry name" value="FdsD"/>
    <property type="match status" value="1"/>
</dbReference>
<dbReference type="RefSeq" id="WP_064700663.1">
    <property type="nucleotide sequence ID" value="NZ_BDEO01000014.1"/>
</dbReference>
<dbReference type="AlphaFoldDB" id="A0A1M6Y0W1"/>
<reference evidence="2" key="1">
    <citation type="submission" date="2016-11" db="EMBL/GenBank/DDBJ databases">
        <authorList>
            <person name="Varghese N."/>
            <person name="Submissions S."/>
        </authorList>
    </citation>
    <scope>NUCLEOTIDE SEQUENCE [LARGE SCALE GENOMIC DNA]</scope>
    <source>
        <strain evidence="2">ALO Sharm</strain>
    </source>
</reference>
<accession>A0A1M6Y0W1</accession>
<evidence type="ECO:0000313" key="2">
    <source>
        <dbReference type="Proteomes" id="UP000184248"/>
    </source>
</evidence>
<dbReference type="Proteomes" id="UP000184248">
    <property type="component" value="Unassembled WGS sequence"/>
</dbReference>
<organism evidence="1 2">
    <name type="scientific">Halomonas caseinilytica</name>
    <dbReference type="NCBI Taxonomy" id="438744"/>
    <lineage>
        <taxon>Bacteria</taxon>
        <taxon>Pseudomonadati</taxon>
        <taxon>Pseudomonadota</taxon>
        <taxon>Gammaproteobacteria</taxon>
        <taxon>Oceanospirillales</taxon>
        <taxon>Halomonadaceae</taxon>
        <taxon>Halomonas</taxon>
    </lineage>
</organism>
<dbReference type="InterPro" id="IPR021074">
    <property type="entry name" value="Formate_DH_dsu"/>
</dbReference>